<dbReference type="Proteomes" id="UP000003573">
    <property type="component" value="Unassembled WGS sequence"/>
</dbReference>
<sequence>MQVINGKPIIMILMIIGFILKQLADDSCWKLIAQQRSIA</sequence>
<evidence type="ECO:0000313" key="1">
    <source>
        <dbReference type="EMBL" id="EHJ52516.1"/>
    </source>
</evidence>
<keyword evidence="2" id="KW-1185">Reference proteome</keyword>
<gene>
    <name evidence="1" type="ORF">STRMA_0822</name>
</gene>
<accession>G5JUJ4</accession>
<protein>
    <submittedName>
        <fullName evidence="1">Uncharacterized protein</fullName>
    </submittedName>
</protein>
<evidence type="ECO:0000313" key="2">
    <source>
        <dbReference type="Proteomes" id="UP000003573"/>
    </source>
</evidence>
<name>G5JUJ4_9STRE</name>
<dbReference type="AlphaFoldDB" id="G5JUJ4"/>
<reference evidence="1 2" key="1">
    <citation type="journal article" date="2014" name="Int. J. Syst. Evol. Microbiol.">
        <title>Phylogenomics and the dynamic genome evolution of the genus Streptococcus.</title>
        <authorList>
            <consortium name="The Broad Institute Genome Sequencing Platform"/>
            <person name="Richards V.P."/>
            <person name="Palmer S.R."/>
            <person name="Pavinski Bitar P.D."/>
            <person name="Qin X."/>
            <person name="Weinstock G.M."/>
            <person name="Highlander S.K."/>
            <person name="Town C.D."/>
            <person name="Burne R.A."/>
            <person name="Stanhope M.J."/>
        </authorList>
    </citation>
    <scope>NUCLEOTIDE SEQUENCE [LARGE SCALE GENOMIC DNA]</scope>
    <source>
        <strain evidence="1 2">NCTC 11558</strain>
    </source>
</reference>
<organism evidence="1 2">
    <name type="scientific">Streptococcus macacae NCTC 11558</name>
    <dbReference type="NCBI Taxonomy" id="764298"/>
    <lineage>
        <taxon>Bacteria</taxon>
        <taxon>Bacillati</taxon>
        <taxon>Bacillota</taxon>
        <taxon>Bacilli</taxon>
        <taxon>Lactobacillales</taxon>
        <taxon>Streptococcaceae</taxon>
        <taxon>Streptococcus</taxon>
    </lineage>
</organism>
<dbReference type="STRING" id="764298.STRMA_0822"/>
<comment type="caution">
    <text evidence="1">The sequence shown here is derived from an EMBL/GenBank/DDBJ whole genome shotgun (WGS) entry which is preliminary data.</text>
</comment>
<proteinExistence type="predicted"/>
<dbReference type="EMBL" id="AEUW02000001">
    <property type="protein sequence ID" value="EHJ52516.1"/>
    <property type="molecule type" value="Genomic_DNA"/>
</dbReference>